<dbReference type="OrthoDB" id="5348860at2"/>
<dbReference type="EMBL" id="AMZO01000009">
    <property type="protein sequence ID" value="ELR66269.1"/>
    <property type="molecule type" value="Genomic_DNA"/>
</dbReference>
<sequence length="161" mass="17686">MNKLFLALVIAGFAIAGCDQQGSVDLASQSHADTHVVTENQPQVEQLISVDNAHNARNSLDWNGVYHGILPCADCSGIETTLELRFDGTYMLNEKYLGKKDGEFKTEGKFNWNAAGNAIAVPSDSEDAVRYFVAENQLFRLDKDGLRVTGELADAYTLKKQ</sequence>
<keyword evidence="1" id="KW-0449">Lipoprotein</keyword>
<dbReference type="Proteomes" id="UP000011134">
    <property type="component" value="Unassembled WGS sequence"/>
</dbReference>
<evidence type="ECO:0000313" key="2">
    <source>
        <dbReference type="Proteomes" id="UP000011134"/>
    </source>
</evidence>
<reference evidence="1 2" key="1">
    <citation type="submission" date="2012-12" db="EMBL/GenBank/DDBJ databases">
        <title>Genome Assembly of Photobacterium sp. AK15.</title>
        <authorList>
            <person name="Khatri I."/>
            <person name="Vaidya B."/>
            <person name="Srinivas T.N.R."/>
            <person name="Subramanian S."/>
            <person name="Pinnaka A."/>
        </authorList>
    </citation>
    <scope>NUCLEOTIDE SEQUENCE [LARGE SCALE GENOMIC DNA]</scope>
    <source>
        <strain evidence="1 2">AK15</strain>
    </source>
</reference>
<dbReference type="Gene3D" id="2.40.128.640">
    <property type="match status" value="1"/>
</dbReference>
<name>L8JFK5_9GAMM</name>
<keyword evidence="2" id="KW-1185">Reference proteome</keyword>
<comment type="caution">
    <text evidence="1">The sequence shown here is derived from an EMBL/GenBank/DDBJ whole genome shotgun (WGS) entry which is preliminary data.</text>
</comment>
<organism evidence="1 2">
    <name type="scientific">Photobacterium marinum</name>
    <dbReference type="NCBI Taxonomy" id="1056511"/>
    <lineage>
        <taxon>Bacteria</taxon>
        <taxon>Pseudomonadati</taxon>
        <taxon>Pseudomonadota</taxon>
        <taxon>Gammaproteobacteria</taxon>
        <taxon>Vibrionales</taxon>
        <taxon>Vibrionaceae</taxon>
        <taxon>Photobacterium</taxon>
    </lineage>
</organism>
<dbReference type="Pfam" id="PF04170">
    <property type="entry name" value="NlpE"/>
    <property type="match status" value="1"/>
</dbReference>
<evidence type="ECO:0000313" key="1">
    <source>
        <dbReference type="EMBL" id="ELR66269.1"/>
    </source>
</evidence>
<dbReference type="AlphaFoldDB" id="L8JFK5"/>
<protein>
    <submittedName>
        <fullName evidence="1">Lipoprotein</fullName>
    </submittedName>
</protein>
<dbReference type="RefSeq" id="WP_007464631.1">
    <property type="nucleotide sequence ID" value="NZ_AMZO01000009.1"/>
</dbReference>
<dbReference type="InterPro" id="IPR007298">
    <property type="entry name" value="Cu-R_lipoprotein_NlpE"/>
</dbReference>
<proteinExistence type="predicted"/>
<gene>
    <name evidence="1" type="ORF">C942_04931</name>
</gene>
<dbReference type="PROSITE" id="PS51257">
    <property type="entry name" value="PROKAR_LIPOPROTEIN"/>
    <property type="match status" value="1"/>
</dbReference>
<dbReference type="PATRIC" id="fig|1056511.3.peg.1745"/>
<accession>L8JFK5</accession>